<evidence type="ECO:0000313" key="2">
    <source>
        <dbReference type="EMBL" id="KQJ89495.1"/>
    </source>
</evidence>
<reference evidence="2 3" key="1">
    <citation type="journal article" date="2010" name="Nature">
        <title>Genome sequencing and analysis of the model grass Brachypodium distachyon.</title>
        <authorList>
            <consortium name="International Brachypodium Initiative"/>
        </authorList>
    </citation>
    <scope>NUCLEOTIDE SEQUENCE [LARGE SCALE GENOMIC DNA]</scope>
    <source>
        <strain evidence="2 3">Bd21</strain>
    </source>
</reference>
<dbReference type="AlphaFoldDB" id="A0A0Q3EPZ2"/>
<sequence>MVRFSGATVLLIFLIAVVSVYTCAVVLGRTLESSKRSPAAAVTRKLQLLFGFSSTKIAVSYTHNRRHTTTEEQPSSSLSPSSTVVMSSLGGASFFVSRAYGQQMRKQDGNESFSGEIVAATKVGPWGGSGGQPFYMRTGGGTVRLRSVTLYHSDAIHAFSYDYIGEHITAAEGTFGTDKGSTHGPYGKPTGFWGRSGWLLDAIGVYVAPCKVYKASS</sequence>
<dbReference type="EMBL" id="CM000883">
    <property type="protein sequence ID" value="KQJ89495.1"/>
    <property type="molecule type" value="Genomic_DNA"/>
</dbReference>
<name>A0A0Q3EPZ2_BRADI</name>
<dbReference type="SUPFAM" id="SSF51101">
    <property type="entry name" value="Mannose-binding lectins"/>
    <property type="match status" value="1"/>
</dbReference>
<dbReference type="Proteomes" id="UP000008810">
    <property type="component" value="Chromosome 4"/>
</dbReference>
<evidence type="ECO:0000313" key="4">
    <source>
        <dbReference type="Proteomes" id="UP000008810"/>
    </source>
</evidence>
<dbReference type="PANTHER" id="PTHR46506">
    <property type="entry name" value="OS05G0143600 PROTEIN"/>
    <property type="match status" value="1"/>
</dbReference>
<dbReference type="Gramene" id="KQJ89495">
    <property type="protein sequence ID" value="KQJ89495"/>
    <property type="gene ID" value="BRADI_4g26062v3"/>
</dbReference>
<protein>
    <recommendedName>
        <fullName evidence="5">Jacalin-type lectin domain-containing protein</fullName>
    </recommendedName>
</protein>
<dbReference type="EnsemblPlants" id="KQJ89495">
    <property type="protein sequence ID" value="KQJ89495"/>
    <property type="gene ID" value="BRADI_4g26062v3"/>
</dbReference>
<evidence type="ECO:0000313" key="3">
    <source>
        <dbReference type="EnsemblPlants" id="KQJ89495"/>
    </source>
</evidence>
<dbReference type="Gene3D" id="2.100.10.30">
    <property type="entry name" value="Jacalin-like lectin domain"/>
    <property type="match status" value="2"/>
</dbReference>
<feature type="region of interest" description="Disordered" evidence="1">
    <location>
        <begin position="64"/>
        <end position="84"/>
    </location>
</feature>
<dbReference type="InterPro" id="IPR036404">
    <property type="entry name" value="Jacalin-like_lectin_dom_sf"/>
</dbReference>
<evidence type="ECO:0000256" key="1">
    <source>
        <dbReference type="SAM" id="MobiDB-lite"/>
    </source>
</evidence>
<accession>A0A0Q3EPZ2</accession>
<dbReference type="OrthoDB" id="630385at2759"/>
<reference evidence="3" key="3">
    <citation type="submission" date="2018-08" db="UniProtKB">
        <authorList>
            <consortium name="EnsemblPlants"/>
        </authorList>
    </citation>
    <scope>IDENTIFICATION</scope>
    <source>
        <strain evidence="3">cv. Bd21</strain>
    </source>
</reference>
<dbReference type="InParanoid" id="A0A0Q3EPZ2"/>
<organism evidence="2">
    <name type="scientific">Brachypodium distachyon</name>
    <name type="common">Purple false brome</name>
    <name type="synonym">Trachynia distachya</name>
    <dbReference type="NCBI Taxonomy" id="15368"/>
    <lineage>
        <taxon>Eukaryota</taxon>
        <taxon>Viridiplantae</taxon>
        <taxon>Streptophyta</taxon>
        <taxon>Embryophyta</taxon>
        <taxon>Tracheophyta</taxon>
        <taxon>Spermatophyta</taxon>
        <taxon>Magnoliopsida</taxon>
        <taxon>Liliopsida</taxon>
        <taxon>Poales</taxon>
        <taxon>Poaceae</taxon>
        <taxon>BOP clade</taxon>
        <taxon>Pooideae</taxon>
        <taxon>Stipodae</taxon>
        <taxon>Brachypodieae</taxon>
        <taxon>Brachypodium</taxon>
    </lineage>
</organism>
<reference evidence="2" key="2">
    <citation type="submission" date="2017-06" db="EMBL/GenBank/DDBJ databases">
        <title>WGS assembly of Brachypodium distachyon.</title>
        <authorList>
            <consortium name="The International Brachypodium Initiative"/>
            <person name="Lucas S."/>
            <person name="Harmon-Smith M."/>
            <person name="Lail K."/>
            <person name="Tice H."/>
            <person name="Grimwood J."/>
            <person name="Bruce D."/>
            <person name="Barry K."/>
            <person name="Shu S."/>
            <person name="Lindquist E."/>
            <person name="Wang M."/>
            <person name="Pitluck S."/>
            <person name="Vogel J.P."/>
            <person name="Garvin D.F."/>
            <person name="Mockler T.C."/>
            <person name="Schmutz J."/>
            <person name="Rokhsar D."/>
            <person name="Bevan M.W."/>
        </authorList>
    </citation>
    <scope>NUCLEOTIDE SEQUENCE</scope>
    <source>
        <strain evidence="2">Bd21</strain>
    </source>
</reference>
<gene>
    <name evidence="2" type="ORF">BRADI_4g26062v3</name>
</gene>
<keyword evidence="4" id="KW-1185">Reference proteome</keyword>
<evidence type="ECO:0008006" key="5">
    <source>
        <dbReference type="Google" id="ProtNLM"/>
    </source>
</evidence>
<proteinExistence type="predicted"/>
<feature type="compositionally biased region" description="Low complexity" evidence="1">
    <location>
        <begin position="71"/>
        <end position="84"/>
    </location>
</feature>